<comment type="similarity">
    <text evidence="2">Belongs to the FPG family.</text>
</comment>
<reference evidence="11" key="1">
    <citation type="journal article" date="2020" name="Nature">
        <title>Giant virus diversity and host interactions through global metagenomics.</title>
        <authorList>
            <person name="Schulz F."/>
            <person name="Roux S."/>
            <person name="Paez-Espino D."/>
            <person name="Jungbluth S."/>
            <person name="Walsh D.A."/>
            <person name="Denef V.J."/>
            <person name="McMahon K.D."/>
            <person name="Konstantinidis K.T."/>
            <person name="Eloe-Fadrosh E.A."/>
            <person name="Kyrpides N.C."/>
            <person name="Woyke T."/>
        </authorList>
    </citation>
    <scope>NUCLEOTIDE SEQUENCE</scope>
    <source>
        <strain evidence="11">GVMAG-M-3300025860-20</strain>
    </source>
</reference>
<dbReference type="GO" id="GO:0003684">
    <property type="term" value="F:damaged DNA binding"/>
    <property type="evidence" value="ECO:0007669"/>
    <property type="project" value="InterPro"/>
</dbReference>
<keyword evidence="9" id="KW-0326">Glycosidase</keyword>
<sequence length="269" mass="31087">MPEGPEVKIKMNLLCAILKGTTLMNMDVCKESFHKKTHDFERLTKILPATVINSESKGKFGYITLDNGYSVGISFGMTGDILEEIPKPTDKRYKHLAVKFTYANYKSELKSIYYTSIRNFGHIWIYDTPELNIKLNTLGFCILNDNIYTKEEIVSRLRKRNNRSICECLMNQVLWAGIGNYIKSEILYTVKLNPISLVKDINDKQLYELYLAARDLAYRSYLDGGSGQYNSIFELNVYNKSICPRGFEVKRIKTPDKRTTHWVPEVQEC</sequence>
<dbReference type="AlphaFoldDB" id="A0A6C0J7C2"/>
<evidence type="ECO:0000256" key="2">
    <source>
        <dbReference type="ARBA" id="ARBA00009409"/>
    </source>
</evidence>
<dbReference type="SMART" id="SM00898">
    <property type="entry name" value="Fapy_DNA_glyco"/>
    <property type="match status" value="1"/>
</dbReference>
<protein>
    <recommendedName>
        <fullName evidence="10">Formamidopyrimidine-DNA glycosylase catalytic domain-containing protein</fullName>
    </recommendedName>
</protein>
<dbReference type="GO" id="GO:0006284">
    <property type="term" value="P:base-excision repair"/>
    <property type="evidence" value="ECO:0007669"/>
    <property type="project" value="InterPro"/>
</dbReference>
<dbReference type="Pfam" id="PF01149">
    <property type="entry name" value="Fapy_DNA_glyco"/>
    <property type="match status" value="1"/>
</dbReference>
<evidence type="ECO:0000256" key="6">
    <source>
        <dbReference type="ARBA" id="ARBA00023204"/>
    </source>
</evidence>
<dbReference type="Gene3D" id="3.20.190.10">
    <property type="entry name" value="MutM-like, N-terminal"/>
    <property type="match status" value="1"/>
</dbReference>
<keyword evidence="5" id="KW-0238">DNA-binding</keyword>
<dbReference type="PROSITE" id="PS51068">
    <property type="entry name" value="FPG_CAT"/>
    <property type="match status" value="1"/>
</dbReference>
<dbReference type="Pfam" id="PF06831">
    <property type="entry name" value="H2TH"/>
    <property type="match status" value="1"/>
</dbReference>
<evidence type="ECO:0000313" key="11">
    <source>
        <dbReference type="EMBL" id="QHU00770.1"/>
    </source>
</evidence>
<dbReference type="InterPro" id="IPR035937">
    <property type="entry name" value="FPG_N"/>
</dbReference>
<dbReference type="InterPro" id="IPR012319">
    <property type="entry name" value="FPG_cat"/>
</dbReference>
<dbReference type="GO" id="GO:0016829">
    <property type="term" value="F:lyase activity"/>
    <property type="evidence" value="ECO:0007669"/>
    <property type="project" value="UniProtKB-KW"/>
</dbReference>
<dbReference type="SUPFAM" id="SSF46946">
    <property type="entry name" value="S13-like H2TH domain"/>
    <property type="match status" value="1"/>
</dbReference>
<comment type="catalytic activity">
    <reaction evidence="1">
        <text>Hydrolysis of DNA containing ring-opened 7-methylguanine residues, releasing 2,6-diamino-4-hydroxy-5-(N-methyl)formamidopyrimidine.</text>
        <dbReference type="EC" id="3.2.2.23"/>
    </reaction>
</comment>
<dbReference type="InterPro" id="IPR015886">
    <property type="entry name" value="H2TH_FPG"/>
</dbReference>
<dbReference type="SUPFAM" id="SSF81624">
    <property type="entry name" value="N-terminal domain of MutM-like DNA repair proteins"/>
    <property type="match status" value="1"/>
</dbReference>
<evidence type="ECO:0000256" key="8">
    <source>
        <dbReference type="ARBA" id="ARBA00023268"/>
    </source>
</evidence>
<dbReference type="PANTHER" id="PTHR22993:SF9">
    <property type="entry name" value="FORMAMIDOPYRIMIDINE-DNA GLYCOSYLASE"/>
    <property type="match status" value="1"/>
</dbReference>
<accession>A0A6C0J7C2</accession>
<evidence type="ECO:0000256" key="1">
    <source>
        <dbReference type="ARBA" id="ARBA00001668"/>
    </source>
</evidence>
<dbReference type="EMBL" id="MN740329">
    <property type="protein sequence ID" value="QHU00770.1"/>
    <property type="molecule type" value="Genomic_DNA"/>
</dbReference>
<evidence type="ECO:0000256" key="4">
    <source>
        <dbReference type="ARBA" id="ARBA00022801"/>
    </source>
</evidence>
<dbReference type="GO" id="GO:0008270">
    <property type="term" value="F:zinc ion binding"/>
    <property type="evidence" value="ECO:0007669"/>
    <property type="project" value="InterPro"/>
</dbReference>
<organism evidence="11">
    <name type="scientific">viral metagenome</name>
    <dbReference type="NCBI Taxonomy" id="1070528"/>
    <lineage>
        <taxon>unclassified sequences</taxon>
        <taxon>metagenomes</taxon>
        <taxon>organismal metagenomes</taxon>
    </lineage>
</organism>
<dbReference type="Gene3D" id="1.10.8.50">
    <property type="match status" value="1"/>
</dbReference>
<keyword evidence="8" id="KW-0511">Multifunctional enzyme</keyword>
<dbReference type="SMART" id="SM01232">
    <property type="entry name" value="H2TH"/>
    <property type="match status" value="1"/>
</dbReference>
<feature type="domain" description="Formamidopyrimidine-DNA glycosylase catalytic" evidence="10">
    <location>
        <begin position="2"/>
        <end position="121"/>
    </location>
</feature>
<keyword evidence="6" id="KW-0234">DNA repair</keyword>
<keyword evidence="4" id="KW-0378">Hydrolase</keyword>
<dbReference type="InterPro" id="IPR010979">
    <property type="entry name" value="Ribosomal_uS13-like_H2TH"/>
</dbReference>
<evidence type="ECO:0000256" key="9">
    <source>
        <dbReference type="ARBA" id="ARBA00023295"/>
    </source>
</evidence>
<evidence type="ECO:0000256" key="7">
    <source>
        <dbReference type="ARBA" id="ARBA00023239"/>
    </source>
</evidence>
<evidence type="ECO:0000256" key="5">
    <source>
        <dbReference type="ARBA" id="ARBA00023125"/>
    </source>
</evidence>
<dbReference type="PANTHER" id="PTHR22993">
    <property type="entry name" value="FORMAMIDOPYRIMIDINE-DNA GLYCOSYLASE"/>
    <property type="match status" value="1"/>
</dbReference>
<proteinExistence type="inferred from homology"/>
<dbReference type="GO" id="GO:0008534">
    <property type="term" value="F:oxidized purine nucleobase lesion DNA N-glycosylase activity"/>
    <property type="evidence" value="ECO:0007669"/>
    <property type="project" value="UniProtKB-EC"/>
</dbReference>
<keyword evidence="7" id="KW-0456">Lyase</keyword>
<keyword evidence="3" id="KW-0227">DNA damage</keyword>
<evidence type="ECO:0000259" key="10">
    <source>
        <dbReference type="PROSITE" id="PS51068"/>
    </source>
</evidence>
<dbReference type="GO" id="GO:0003906">
    <property type="term" value="F:DNA-(apurinic or apyrimidinic site) endonuclease activity"/>
    <property type="evidence" value="ECO:0007669"/>
    <property type="project" value="InterPro"/>
</dbReference>
<dbReference type="GO" id="GO:0005634">
    <property type="term" value="C:nucleus"/>
    <property type="evidence" value="ECO:0007669"/>
    <property type="project" value="TreeGrafter"/>
</dbReference>
<evidence type="ECO:0000256" key="3">
    <source>
        <dbReference type="ARBA" id="ARBA00022763"/>
    </source>
</evidence>
<name>A0A6C0J7C2_9ZZZZ</name>